<sequence>MAENSGIGWTDHTMNFWWGCNKVSTECQHCYIDGLMRRAGREPFNGPMRTVDWSKPAKWNRQAEALGRRLRIFTCSMSDFFHEGADQWRPEAWEVIRSCPNLDWLVLTKRPELIPTRLPNDWGGGYPNVWLGVTCGATSSLGRVAILKGLPARLRFISAEPLLEPVDFRPHLDGSIHWIITGCEQAGKDKRRPMSLDWVEDIDNQCRKAEIAHFVKQRYEGTQITY</sequence>
<name>A0A1P8W916_9PLAN</name>
<evidence type="ECO:0000313" key="2">
    <source>
        <dbReference type="Proteomes" id="UP000187735"/>
    </source>
</evidence>
<keyword evidence="2" id="KW-1185">Reference proteome</keyword>
<dbReference type="AlphaFoldDB" id="A0A1P8W916"/>
<accession>A0A1P8W916</accession>
<reference evidence="1 2" key="1">
    <citation type="journal article" date="2016" name="Front. Microbiol.">
        <title>Fuerstia marisgermanicae gen. nov., sp. nov., an Unusual Member of the Phylum Planctomycetes from the German Wadden Sea.</title>
        <authorList>
            <person name="Kohn T."/>
            <person name="Heuer A."/>
            <person name="Jogler M."/>
            <person name="Vollmers J."/>
            <person name="Boedeker C."/>
            <person name="Bunk B."/>
            <person name="Rast P."/>
            <person name="Borchert D."/>
            <person name="Glockner I."/>
            <person name="Freese H.M."/>
            <person name="Klenk H.P."/>
            <person name="Overmann J."/>
            <person name="Kaster A.K."/>
            <person name="Rohde M."/>
            <person name="Wiegand S."/>
            <person name="Jogler C."/>
        </authorList>
    </citation>
    <scope>NUCLEOTIDE SEQUENCE [LARGE SCALE GENOMIC DNA]</scope>
    <source>
        <strain evidence="1 2">NH11</strain>
    </source>
</reference>
<dbReference type="OrthoDB" id="9787478at2"/>
<dbReference type="InterPro" id="IPR011101">
    <property type="entry name" value="DUF5131"/>
</dbReference>
<organism evidence="1 2">
    <name type="scientific">Fuerstiella marisgermanici</name>
    <dbReference type="NCBI Taxonomy" id="1891926"/>
    <lineage>
        <taxon>Bacteria</taxon>
        <taxon>Pseudomonadati</taxon>
        <taxon>Planctomycetota</taxon>
        <taxon>Planctomycetia</taxon>
        <taxon>Planctomycetales</taxon>
        <taxon>Planctomycetaceae</taxon>
        <taxon>Fuerstiella</taxon>
    </lineage>
</organism>
<gene>
    <name evidence="1" type="ORF">Fuma_00119</name>
</gene>
<dbReference type="RefSeq" id="WP_077022413.1">
    <property type="nucleotide sequence ID" value="NZ_CP017641.1"/>
</dbReference>
<dbReference type="EMBL" id="CP017641">
    <property type="protein sequence ID" value="APZ90540.1"/>
    <property type="molecule type" value="Genomic_DNA"/>
</dbReference>
<dbReference type="KEGG" id="fmr:Fuma_00119"/>
<dbReference type="Proteomes" id="UP000187735">
    <property type="component" value="Chromosome"/>
</dbReference>
<proteinExistence type="predicted"/>
<evidence type="ECO:0000313" key="1">
    <source>
        <dbReference type="EMBL" id="APZ90540.1"/>
    </source>
</evidence>
<dbReference type="Pfam" id="PF07505">
    <property type="entry name" value="DUF5131"/>
    <property type="match status" value="1"/>
</dbReference>
<protein>
    <submittedName>
        <fullName evidence="1">Bacteriophage protein gp37</fullName>
    </submittedName>
</protein>
<dbReference type="STRING" id="1891926.Fuma_00119"/>